<evidence type="ECO:0000256" key="1">
    <source>
        <dbReference type="PROSITE-ProRule" id="PRU00984"/>
    </source>
</evidence>
<feature type="non-terminal residue" evidence="3">
    <location>
        <position position="59"/>
    </location>
</feature>
<accession>A0ABD0N1E2</accession>
<proteinExistence type="inferred from homology"/>
<dbReference type="PANTHER" id="PTHR45653:SF7">
    <property type="entry name" value="DEDICATOR OF CYTOKINESIS PROTEIN 4"/>
    <property type="match status" value="1"/>
</dbReference>
<feature type="domain" description="DOCKER" evidence="2">
    <location>
        <begin position="1"/>
        <end position="59"/>
    </location>
</feature>
<dbReference type="InterPro" id="IPR027357">
    <property type="entry name" value="DOCKER_dom"/>
</dbReference>
<dbReference type="EMBL" id="JAMKFB020000025">
    <property type="protein sequence ID" value="KAL0155051.1"/>
    <property type="molecule type" value="Genomic_DNA"/>
</dbReference>
<dbReference type="PROSITE" id="PS51651">
    <property type="entry name" value="DOCKER"/>
    <property type="match status" value="1"/>
</dbReference>
<dbReference type="Proteomes" id="UP001529510">
    <property type="component" value="Unassembled WGS sequence"/>
</dbReference>
<comment type="similarity">
    <text evidence="1">Belongs to the DOCK family.</text>
</comment>
<dbReference type="InterPro" id="IPR043162">
    <property type="entry name" value="DOCK_C_lobe_C"/>
</dbReference>
<protein>
    <recommendedName>
        <fullName evidence="2">DOCKER domain-containing protein</fullName>
    </recommendedName>
</protein>
<gene>
    <name evidence="3" type="ORF">M9458_049314</name>
</gene>
<comment type="caution">
    <text evidence="3">The sequence shown here is derived from an EMBL/GenBank/DDBJ whole genome shotgun (WGS) entry which is preliminary data.</text>
</comment>
<dbReference type="Gene3D" id="1.20.58.740">
    <property type="match status" value="1"/>
</dbReference>
<dbReference type="PANTHER" id="PTHR45653">
    <property type="entry name" value="DEDICATOR OF CYTOKINESIS"/>
    <property type="match status" value="1"/>
</dbReference>
<sequence>VEMRPLENASEVIENKTLQLRTLIAQCQMRQMLNINPLTMCLNGVIDAAVNGGLARYQE</sequence>
<name>A0ABD0N1E2_CIRMR</name>
<dbReference type="InterPro" id="IPR026791">
    <property type="entry name" value="DOCK"/>
</dbReference>
<reference evidence="3 4" key="1">
    <citation type="submission" date="2024-05" db="EMBL/GenBank/DDBJ databases">
        <title>Genome sequencing and assembly of Indian major carp, Cirrhinus mrigala (Hamilton, 1822).</title>
        <authorList>
            <person name="Mohindra V."/>
            <person name="Chowdhury L.M."/>
            <person name="Lal K."/>
            <person name="Jena J.K."/>
        </authorList>
    </citation>
    <scope>NUCLEOTIDE SEQUENCE [LARGE SCALE GENOMIC DNA]</scope>
    <source>
        <strain evidence="3">CM1030</strain>
        <tissue evidence="3">Blood</tissue>
    </source>
</reference>
<evidence type="ECO:0000259" key="2">
    <source>
        <dbReference type="PROSITE" id="PS51651"/>
    </source>
</evidence>
<keyword evidence="4" id="KW-1185">Reference proteome</keyword>
<evidence type="ECO:0000313" key="4">
    <source>
        <dbReference type="Proteomes" id="UP001529510"/>
    </source>
</evidence>
<evidence type="ECO:0000313" key="3">
    <source>
        <dbReference type="EMBL" id="KAL0155051.1"/>
    </source>
</evidence>
<dbReference type="AlphaFoldDB" id="A0ABD0N1E2"/>
<feature type="non-terminal residue" evidence="3">
    <location>
        <position position="1"/>
    </location>
</feature>
<organism evidence="3 4">
    <name type="scientific">Cirrhinus mrigala</name>
    <name type="common">Mrigala</name>
    <dbReference type="NCBI Taxonomy" id="683832"/>
    <lineage>
        <taxon>Eukaryota</taxon>
        <taxon>Metazoa</taxon>
        <taxon>Chordata</taxon>
        <taxon>Craniata</taxon>
        <taxon>Vertebrata</taxon>
        <taxon>Euteleostomi</taxon>
        <taxon>Actinopterygii</taxon>
        <taxon>Neopterygii</taxon>
        <taxon>Teleostei</taxon>
        <taxon>Ostariophysi</taxon>
        <taxon>Cypriniformes</taxon>
        <taxon>Cyprinidae</taxon>
        <taxon>Labeoninae</taxon>
        <taxon>Labeonini</taxon>
        <taxon>Cirrhinus</taxon>
    </lineage>
</organism>